<reference evidence="3 4" key="1">
    <citation type="submission" date="2014-02" db="EMBL/GenBank/DDBJ databases">
        <title>The small core and large imbalanced accessory genome model reveals a collaborative survival strategy of Sorangium cellulosum strains in nature.</title>
        <authorList>
            <person name="Han K."/>
            <person name="Peng R."/>
            <person name="Blom J."/>
            <person name="Li Y.-Z."/>
        </authorList>
    </citation>
    <scope>NUCLEOTIDE SEQUENCE [LARGE SCALE GENOMIC DNA]</scope>
    <source>
        <strain evidence="3 4">So0149</strain>
    </source>
</reference>
<dbReference type="SUPFAM" id="SSF47336">
    <property type="entry name" value="ACP-like"/>
    <property type="match status" value="1"/>
</dbReference>
<accession>A0A150R9N9</accession>
<evidence type="ECO:0000313" key="3">
    <source>
        <dbReference type="EMBL" id="KYF76955.1"/>
    </source>
</evidence>
<evidence type="ECO:0000256" key="1">
    <source>
        <dbReference type="SAM" id="MobiDB-lite"/>
    </source>
</evidence>
<name>A0A150R9N9_SORCE</name>
<dbReference type="AlphaFoldDB" id="A0A150R9N9"/>
<dbReference type="InterPro" id="IPR036736">
    <property type="entry name" value="ACP-like_sf"/>
</dbReference>
<dbReference type="Proteomes" id="UP000075515">
    <property type="component" value="Unassembled WGS sequence"/>
</dbReference>
<dbReference type="EMBL" id="JEMC01003978">
    <property type="protein sequence ID" value="KYF76955.1"/>
    <property type="molecule type" value="Genomic_DNA"/>
</dbReference>
<gene>
    <name evidence="3" type="ORF">BE18_45535</name>
</gene>
<evidence type="ECO:0000313" key="4">
    <source>
        <dbReference type="Proteomes" id="UP000075515"/>
    </source>
</evidence>
<proteinExistence type="predicted"/>
<sequence>ELRNRLAAATGLRLSATLLFNHPTVGALTDHVLSKMIDLPSAGSPAPASAGSPAPASAGSPAPASDAELRDAIASIPLDRLREAGLVSALMRIARPRDAVSADAETKPEATAAAAIDAIASMDVNDLVRMALDKAKAPRVSGGHDEDLDE</sequence>
<organism evidence="3 4">
    <name type="scientific">Sorangium cellulosum</name>
    <name type="common">Polyangium cellulosum</name>
    <dbReference type="NCBI Taxonomy" id="56"/>
    <lineage>
        <taxon>Bacteria</taxon>
        <taxon>Pseudomonadati</taxon>
        <taxon>Myxococcota</taxon>
        <taxon>Polyangia</taxon>
        <taxon>Polyangiales</taxon>
        <taxon>Polyangiaceae</taxon>
        <taxon>Sorangium</taxon>
    </lineage>
</organism>
<dbReference type="InterPro" id="IPR009081">
    <property type="entry name" value="PP-bd_ACP"/>
</dbReference>
<feature type="region of interest" description="Disordered" evidence="1">
    <location>
        <begin position="41"/>
        <end position="66"/>
    </location>
</feature>
<dbReference type="Gene3D" id="1.10.1200.10">
    <property type="entry name" value="ACP-like"/>
    <property type="match status" value="1"/>
</dbReference>
<feature type="compositionally biased region" description="Low complexity" evidence="1">
    <location>
        <begin position="41"/>
        <end position="65"/>
    </location>
</feature>
<protein>
    <recommendedName>
        <fullName evidence="2">Carrier domain-containing protein</fullName>
    </recommendedName>
</protein>
<evidence type="ECO:0000259" key="2">
    <source>
        <dbReference type="PROSITE" id="PS50075"/>
    </source>
</evidence>
<dbReference type="PROSITE" id="PS50075">
    <property type="entry name" value="CARRIER"/>
    <property type="match status" value="1"/>
</dbReference>
<feature type="domain" description="Carrier" evidence="2">
    <location>
        <begin position="1"/>
        <end position="36"/>
    </location>
</feature>
<feature type="non-terminal residue" evidence="3">
    <location>
        <position position="1"/>
    </location>
</feature>
<comment type="caution">
    <text evidence="3">The sequence shown here is derived from an EMBL/GenBank/DDBJ whole genome shotgun (WGS) entry which is preliminary data.</text>
</comment>